<comment type="similarity">
    <text evidence="1">Belongs to the helicase family. RecQ subfamily.</text>
</comment>
<evidence type="ECO:0000256" key="3">
    <source>
        <dbReference type="ARBA" id="ARBA00023235"/>
    </source>
</evidence>
<evidence type="ECO:0000313" key="7">
    <source>
        <dbReference type="EMBL" id="RKO86710.1"/>
    </source>
</evidence>
<dbReference type="GO" id="GO:0000724">
    <property type="term" value="P:double-strand break repair via homologous recombination"/>
    <property type="evidence" value="ECO:0007669"/>
    <property type="project" value="TreeGrafter"/>
</dbReference>
<keyword evidence="3" id="KW-0413">Isomerase</keyword>
<evidence type="ECO:0000256" key="4">
    <source>
        <dbReference type="ARBA" id="ARBA00034617"/>
    </source>
</evidence>
<feature type="region of interest" description="Disordered" evidence="6">
    <location>
        <begin position="172"/>
        <end position="192"/>
    </location>
</feature>
<evidence type="ECO:0000256" key="6">
    <source>
        <dbReference type="SAM" id="MobiDB-lite"/>
    </source>
</evidence>
<dbReference type="Proteomes" id="UP000269721">
    <property type="component" value="Unassembled WGS sequence"/>
</dbReference>
<organism evidence="7 8">
    <name type="scientific">Blyttiomyces helicus</name>
    <dbReference type="NCBI Taxonomy" id="388810"/>
    <lineage>
        <taxon>Eukaryota</taxon>
        <taxon>Fungi</taxon>
        <taxon>Fungi incertae sedis</taxon>
        <taxon>Chytridiomycota</taxon>
        <taxon>Chytridiomycota incertae sedis</taxon>
        <taxon>Chytridiomycetes</taxon>
        <taxon>Chytridiomycetes incertae sedis</taxon>
        <taxon>Blyttiomyces</taxon>
    </lineage>
</organism>
<name>A0A4P9W7G2_9FUNG</name>
<evidence type="ECO:0000256" key="1">
    <source>
        <dbReference type="ARBA" id="ARBA00005446"/>
    </source>
</evidence>
<evidence type="ECO:0000313" key="8">
    <source>
        <dbReference type="Proteomes" id="UP000269721"/>
    </source>
</evidence>
<feature type="region of interest" description="Disordered" evidence="6">
    <location>
        <begin position="119"/>
        <end position="143"/>
    </location>
</feature>
<dbReference type="EC" id="5.6.2.4" evidence="5"/>
<reference evidence="8" key="1">
    <citation type="journal article" date="2018" name="Nat. Microbiol.">
        <title>Leveraging single-cell genomics to expand the fungal tree of life.</title>
        <authorList>
            <person name="Ahrendt S.R."/>
            <person name="Quandt C.A."/>
            <person name="Ciobanu D."/>
            <person name="Clum A."/>
            <person name="Salamov A."/>
            <person name="Andreopoulos B."/>
            <person name="Cheng J.F."/>
            <person name="Woyke T."/>
            <person name="Pelin A."/>
            <person name="Henrissat B."/>
            <person name="Reynolds N.K."/>
            <person name="Benny G.L."/>
            <person name="Smith M.E."/>
            <person name="James T.Y."/>
            <person name="Grigoriev I.V."/>
        </authorList>
    </citation>
    <scope>NUCLEOTIDE SEQUENCE [LARGE SCALE GENOMIC DNA]</scope>
</reference>
<dbReference type="GO" id="GO:0043138">
    <property type="term" value="F:3'-5' DNA helicase activity"/>
    <property type="evidence" value="ECO:0007669"/>
    <property type="project" value="UniProtKB-EC"/>
</dbReference>
<gene>
    <name evidence="7" type="ORF">BDK51DRAFT_34837</name>
</gene>
<dbReference type="GO" id="GO:0005694">
    <property type="term" value="C:chromosome"/>
    <property type="evidence" value="ECO:0007669"/>
    <property type="project" value="TreeGrafter"/>
</dbReference>
<keyword evidence="2" id="KW-0238">DNA-binding</keyword>
<dbReference type="Gene3D" id="3.40.50.300">
    <property type="entry name" value="P-loop containing nucleotide triphosphate hydrolases"/>
    <property type="match status" value="1"/>
</dbReference>
<dbReference type="EMBL" id="KZ997970">
    <property type="protein sequence ID" value="RKO86710.1"/>
    <property type="molecule type" value="Genomic_DNA"/>
</dbReference>
<dbReference type="OrthoDB" id="10261556at2759"/>
<accession>A0A4P9W7G2</accession>
<evidence type="ECO:0000256" key="2">
    <source>
        <dbReference type="ARBA" id="ARBA00023125"/>
    </source>
</evidence>
<evidence type="ECO:0000256" key="5">
    <source>
        <dbReference type="ARBA" id="ARBA00034808"/>
    </source>
</evidence>
<dbReference type="InterPro" id="IPR027417">
    <property type="entry name" value="P-loop_NTPase"/>
</dbReference>
<dbReference type="GO" id="GO:0003677">
    <property type="term" value="F:DNA binding"/>
    <property type="evidence" value="ECO:0007669"/>
    <property type="project" value="UniProtKB-KW"/>
</dbReference>
<dbReference type="GO" id="GO:0009378">
    <property type="term" value="F:four-way junction helicase activity"/>
    <property type="evidence" value="ECO:0007669"/>
    <property type="project" value="TreeGrafter"/>
</dbReference>
<protein>
    <recommendedName>
        <fullName evidence="5">DNA 3'-5' helicase</fullName>
        <ecNumber evidence="5">5.6.2.4</ecNumber>
    </recommendedName>
</protein>
<comment type="catalytic activity">
    <reaction evidence="4">
        <text>Couples ATP hydrolysis with the unwinding of duplex DNA by translocating in the 3'-5' direction.</text>
        <dbReference type="EC" id="5.6.2.4"/>
    </reaction>
</comment>
<dbReference type="PANTHER" id="PTHR13710:SF105">
    <property type="entry name" value="ATP-DEPENDENT DNA HELICASE Q1"/>
    <property type="match status" value="1"/>
</dbReference>
<keyword evidence="8" id="KW-1185">Reference proteome</keyword>
<dbReference type="AlphaFoldDB" id="A0A4P9W7G2"/>
<proteinExistence type="inferred from homology"/>
<sequence>MTYADSHSTSPLLSPEFRQLGVLRDYFPEIPMMAVTATATARVAEDIKTSLGLRDAVDARTTFARPNLAFYVEKKCLVHGGGRRGSEINIASDLAELWEGSIGPTLIYCRSEYACGGGGGNGGGGVAERGRRRRVRESARKNSHQKFLNEEVTVLVATSAFGKRGMGIDKRSLKASNPIISKPGEREEPAKDYCGQCDRCPEDHVENGEL</sequence>
<dbReference type="PANTHER" id="PTHR13710">
    <property type="entry name" value="DNA HELICASE RECQ FAMILY MEMBER"/>
    <property type="match status" value="1"/>
</dbReference>
<dbReference type="GO" id="GO:0005737">
    <property type="term" value="C:cytoplasm"/>
    <property type="evidence" value="ECO:0007669"/>
    <property type="project" value="TreeGrafter"/>
</dbReference>